<protein>
    <recommendedName>
        <fullName evidence="1">PDEase domain-containing protein</fullName>
    </recommendedName>
</protein>
<dbReference type="Pfam" id="PF00233">
    <property type="entry name" value="PDEase_I"/>
    <property type="match status" value="1"/>
</dbReference>
<dbReference type="GO" id="GO:0007165">
    <property type="term" value="P:signal transduction"/>
    <property type="evidence" value="ECO:0007669"/>
    <property type="project" value="InterPro"/>
</dbReference>
<name>A0AAD2FTT6_9STRA</name>
<evidence type="ECO:0000313" key="2">
    <source>
        <dbReference type="EMBL" id="CAJ1952991.1"/>
    </source>
</evidence>
<accession>A0AAD2FTT6</accession>
<evidence type="ECO:0000259" key="1">
    <source>
        <dbReference type="Pfam" id="PF00233"/>
    </source>
</evidence>
<dbReference type="EMBL" id="CAKOGP040001814">
    <property type="protein sequence ID" value="CAJ1952991.1"/>
    <property type="molecule type" value="Genomic_DNA"/>
</dbReference>
<evidence type="ECO:0000313" key="3">
    <source>
        <dbReference type="Proteomes" id="UP001295423"/>
    </source>
</evidence>
<sequence>MDKSMQQDRMRRWEDCLSPGPNCDCGRLKTSILEQLIQAADISHTMQDWEIYQRWNRKLYKETTFAFQCERGANDPSDFWHKGEFGFFDFVVIPLATRLAQHPVFAKAGQEMLRNAKRNREEWQRSGETAVMKYRYAQ</sequence>
<gene>
    <name evidence="2" type="ORF">CYCCA115_LOCUS13818</name>
</gene>
<dbReference type="InterPro" id="IPR002073">
    <property type="entry name" value="PDEase_catalytic_dom"/>
</dbReference>
<reference evidence="2" key="1">
    <citation type="submission" date="2023-08" db="EMBL/GenBank/DDBJ databases">
        <authorList>
            <person name="Audoor S."/>
            <person name="Bilcke G."/>
        </authorList>
    </citation>
    <scope>NUCLEOTIDE SEQUENCE</scope>
</reference>
<proteinExistence type="predicted"/>
<dbReference type="InterPro" id="IPR036971">
    <property type="entry name" value="PDEase_catalytic_dom_sf"/>
</dbReference>
<dbReference type="SUPFAM" id="SSF109604">
    <property type="entry name" value="HD-domain/PDEase-like"/>
    <property type="match status" value="1"/>
</dbReference>
<dbReference type="GO" id="GO:0004114">
    <property type="term" value="F:3',5'-cyclic-nucleotide phosphodiesterase activity"/>
    <property type="evidence" value="ECO:0007669"/>
    <property type="project" value="InterPro"/>
</dbReference>
<dbReference type="AlphaFoldDB" id="A0AAD2FTT6"/>
<comment type="caution">
    <text evidence="2">The sequence shown here is derived from an EMBL/GenBank/DDBJ whole genome shotgun (WGS) entry which is preliminary data.</text>
</comment>
<dbReference type="Gene3D" id="1.10.1300.10">
    <property type="entry name" value="3'5'-cyclic nucleotide phosphodiesterase, catalytic domain"/>
    <property type="match status" value="1"/>
</dbReference>
<feature type="domain" description="PDEase" evidence="1">
    <location>
        <begin position="31"/>
        <end position="102"/>
    </location>
</feature>
<organism evidence="2 3">
    <name type="scientific">Cylindrotheca closterium</name>
    <dbReference type="NCBI Taxonomy" id="2856"/>
    <lineage>
        <taxon>Eukaryota</taxon>
        <taxon>Sar</taxon>
        <taxon>Stramenopiles</taxon>
        <taxon>Ochrophyta</taxon>
        <taxon>Bacillariophyta</taxon>
        <taxon>Bacillariophyceae</taxon>
        <taxon>Bacillariophycidae</taxon>
        <taxon>Bacillariales</taxon>
        <taxon>Bacillariaceae</taxon>
        <taxon>Cylindrotheca</taxon>
    </lineage>
</organism>
<keyword evidence="3" id="KW-1185">Reference proteome</keyword>
<dbReference type="Proteomes" id="UP001295423">
    <property type="component" value="Unassembled WGS sequence"/>
</dbReference>